<sequence>MNLHATNAINPIVGAVAFLADVVGLADRNWPSSDGTINRHDISAALSGAQRLILKSIDKTQVPHSVAYLIERELAR</sequence>
<dbReference type="EMBL" id="MK318988">
    <property type="protein sequence ID" value="QCL10417.1"/>
    <property type="molecule type" value="Genomic_DNA"/>
</dbReference>
<gene>
    <name evidence="2" type="ORF">pC5.7d_669</name>
    <name evidence="1" type="ORF">pC6.5c_524</name>
</gene>
<keyword evidence="2" id="KW-0614">Plasmid</keyword>
<reference evidence="2" key="1">
    <citation type="submission" date="2018-12" db="EMBL/GenBank/DDBJ databases">
        <title>Three Rhizobium rhizogenes strains isolated from the same crown gall tumor carry diverse plasmids.</title>
        <authorList>
            <person name="Pulawska J."/>
            <person name="Kuzmanovic N."/>
        </authorList>
    </citation>
    <scope>NUCLEOTIDE SEQUENCE</scope>
    <source>
        <strain evidence="2">C5.7</strain>
        <strain evidence="1">C6.5</strain>
        <plasmid evidence="2">pC5.7d</plasmid>
        <plasmid evidence="1">pC6.5c</plasmid>
    </source>
</reference>
<geneLocation type="plasmid" evidence="2">
    <name>pC5.7d</name>
</geneLocation>
<geneLocation type="plasmid" evidence="1">
    <name>pC6.5c</name>
</geneLocation>
<protein>
    <submittedName>
        <fullName evidence="2">Uncharacterized protein</fullName>
    </submittedName>
</protein>
<evidence type="ECO:0000313" key="1">
    <source>
        <dbReference type="EMBL" id="QCL10417.1"/>
    </source>
</evidence>
<name>A0A7S4ZUN9_RHIRH</name>
<organism evidence="2">
    <name type="scientific">Rhizobium rhizogenes</name>
    <name type="common">Agrobacterium rhizogenes</name>
    <dbReference type="NCBI Taxonomy" id="359"/>
    <lineage>
        <taxon>Bacteria</taxon>
        <taxon>Pseudomonadati</taxon>
        <taxon>Pseudomonadota</taxon>
        <taxon>Alphaproteobacteria</taxon>
        <taxon>Hyphomicrobiales</taxon>
        <taxon>Rhizobiaceae</taxon>
        <taxon>Rhizobium/Agrobacterium group</taxon>
        <taxon>Rhizobium</taxon>
    </lineage>
</organism>
<proteinExistence type="predicted"/>
<dbReference type="EMBL" id="MK318970">
    <property type="protein sequence ID" value="QCO89385.1"/>
    <property type="molecule type" value="Genomic_DNA"/>
</dbReference>
<accession>A0A7S4ZUN9</accession>
<dbReference type="AlphaFoldDB" id="A0A7S4ZUN9"/>
<evidence type="ECO:0000313" key="2">
    <source>
        <dbReference type="EMBL" id="QCO89385.1"/>
    </source>
</evidence>
<dbReference type="RefSeq" id="WP_200991892.1">
    <property type="nucleotide sequence ID" value="NZ_MK318970.1"/>
</dbReference>